<accession>A0A7S9LTJ7</accession>
<name>A0A7S9LTJ7_9RHOB</name>
<evidence type="ECO:0000313" key="1">
    <source>
        <dbReference type="EMBL" id="QPH54745.1"/>
    </source>
</evidence>
<sequence length="889" mass="97645">MSSNNFERGYGGYTFSQEELSYLRDLRDDALVIAASSNVSSIDPENDLKTDQYRLFVNFEADPSVSGLFQVGLVAPIYDEILQMISDGFDPAPGVDPGSFTWITGASDVNRNSNDQGEFIQEFTKIQYQLYGGEGNAVEVAQQASNGIGFNLINDVLSNGTLPDLMGLGIADAGAVASTVFDIDGDGSGNFAPWAGTLLFPFLGITDYYQNWLLPNPNDDTVSGTFTSSGQSDSFVFKEDAGSYDLIAMMYAAQAAAISAFIDPDIEDLISQYFTGQIDRLDIDQSALVDQTNSWFSVFYNLLPNTFKPGNQTVFAPLGMALSPIGSAFVGINSDKESLFDDLTYVRSVNPSTIYHLGKGNDVFRLNDLTSRRASDLLVDGGSGDDTFSYENFISSDRALGINIFFRELDESAFYDFGIFVATGEDTEASEPGELPWGDYLYGFEDLILTEYNDVIQLSDVPQLSSPRISIDAGMQGDPASGAGDLLDLSSISTLQGNELSNEISLIDGYFGFKNFLAKNIESLIATSANDFIEIVGDFRYLDAGAGDDYIYSDWYALNSVIDGGDGYDYYDITGDEFFFHWNVLSLTRDYDFWSGGASELYRDFYWDDDYYLIGGADELVRGVEHFVAEEFSFVLNDPGGTRSLFIGDNFIKVQGLEPLYFSGELIVINNLSHSNDFYNFNETHDISIMDDAGGDDYYVFDGIDDVTGEWTGGISRLTDESGEDRYSLVSGIYSIVDKDGRGDIVVGGLNLNMIETDKSFTEITFLNGKAQVGLGATGQSLQVNIFSGDPSGYEQVGYFSFWGWESGDFGIHMGPDNEPPLERNETFEFGSEAQLDLAASDAIIGFDTIDEFLIEKVDMTHLDFNDGANGLNVFSTLDYVEQPDEMVF</sequence>
<proteinExistence type="predicted"/>
<protein>
    <submittedName>
        <fullName evidence="1">Uncharacterized protein</fullName>
    </submittedName>
</protein>
<dbReference type="EMBL" id="CP064942">
    <property type="protein sequence ID" value="QPH54745.1"/>
    <property type="molecule type" value="Genomic_DNA"/>
</dbReference>
<dbReference type="RefSeq" id="WP_196103950.1">
    <property type="nucleotide sequence ID" value="NZ_CP064942.1"/>
</dbReference>
<gene>
    <name evidence="1" type="ORF">I0K15_02910</name>
</gene>
<organism evidence="1 2">
    <name type="scientific">Pontivivens ytuae</name>
    <dbReference type="NCBI Taxonomy" id="2789856"/>
    <lineage>
        <taxon>Bacteria</taxon>
        <taxon>Pseudomonadati</taxon>
        <taxon>Pseudomonadota</taxon>
        <taxon>Alphaproteobacteria</taxon>
        <taxon>Rhodobacterales</taxon>
        <taxon>Paracoccaceae</taxon>
        <taxon>Pontivivens</taxon>
    </lineage>
</organism>
<dbReference type="KEGG" id="poz:I0K15_02910"/>
<keyword evidence="2" id="KW-1185">Reference proteome</keyword>
<dbReference type="AlphaFoldDB" id="A0A7S9LTJ7"/>
<dbReference type="Proteomes" id="UP000594800">
    <property type="component" value="Chromosome"/>
</dbReference>
<evidence type="ECO:0000313" key="2">
    <source>
        <dbReference type="Proteomes" id="UP000594800"/>
    </source>
</evidence>
<reference evidence="1 2" key="1">
    <citation type="submission" date="2020-11" db="EMBL/GenBank/DDBJ databases">
        <title>Description of Pontivivens ytuae sp. nov. isolated from deep sea sediment of Mariana Trench.</title>
        <authorList>
            <person name="Wang Z."/>
            <person name="Sun Q.-L."/>
            <person name="Xu X.-D."/>
            <person name="Tang Y.-Z."/>
            <person name="Zhang J."/>
        </authorList>
    </citation>
    <scope>NUCLEOTIDE SEQUENCE [LARGE SCALE GENOMIC DNA]</scope>
    <source>
        <strain evidence="1 2">MT2928</strain>
    </source>
</reference>